<sequence>MSYAFINMTNQHQILQFYKKLSIHVFFLKFIRKNVFIEPKDLPTAEEPTPLLQSIHFVAVKGCLDAAVRTVLLSSKDIWMMLLWGVSLL</sequence>
<organism evidence="1">
    <name type="scientific">Tanacetum cinerariifolium</name>
    <name type="common">Dalmatian daisy</name>
    <name type="synonym">Chrysanthemum cinerariifolium</name>
    <dbReference type="NCBI Taxonomy" id="118510"/>
    <lineage>
        <taxon>Eukaryota</taxon>
        <taxon>Viridiplantae</taxon>
        <taxon>Streptophyta</taxon>
        <taxon>Embryophyta</taxon>
        <taxon>Tracheophyta</taxon>
        <taxon>Spermatophyta</taxon>
        <taxon>Magnoliopsida</taxon>
        <taxon>eudicotyledons</taxon>
        <taxon>Gunneridae</taxon>
        <taxon>Pentapetalae</taxon>
        <taxon>asterids</taxon>
        <taxon>campanulids</taxon>
        <taxon>Asterales</taxon>
        <taxon>Asteraceae</taxon>
        <taxon>Asteroideae</taxon>
        <taxon>Anthemideae</taxon>
        <taxon>Anthemidinae</taxon>
        <taxon>Tanacetum</taxon>
    </lineage>
</organism>
<protein>
    <submittedName>
        <fullName evidence="1">Uncharacterized protein</fullName>
    </submittedName>
</protein>
<evidence type="ECO:0000313" key="1">
    <source>
        <dbReference type="EMBL" id="GEU40436.1"/>
    </source>
</evidence>
<gene>
    <name evidence="1" type="ORF">Tci_012414</name>
</gene>
<reference evidence="1" key="1">
    <citation type="journal article" date="2019" name="Sci. Rep.">
        <title>Draft genome of Tanacetum cinerariifolium, the natural source of mosquito coil.</title>
        <authorList>
            <person name="Yamashiro T."/>
            <person name="Shiraishi A."/>
            <person name="Satake H."/>
            <person name="Nakayama K."/>
        </authorList>
    </citation>
    <scope>NUCLEOTIDE SEQUENCE</scope>
</reference>
<dbReference type="EMBL" id="BKCJ010001302">
    <property type="protein sequence ID" value="GEU40436.1"/>
    <property type="molecule type" value="Genomic_DNA"/>
</dbReference>
<dbReference type="AlphaFoldDB" id="A0A6L2JTW9"/>
<comment type="caution">
    <text evidence="1">The sequence shown here is derived from an EMBL/GenBank/DDBJ whole genome shotgun (WGS) entry which is preliminary data.</text>
</comment>
<accession>A0A6L2JTW9</accession>
<proteinExistence type="predicted"/>
<name>A0A6L2JTW9_TANCI</name>